<gene>
    <name evidence="7" type="primary">pksA</name>
    <name evidence="7" type="ORF">PghCCS26_39810</name>
</gene>
<accession>A0ABQ6NRK7</accession>
<evidence type="ECO:0000313" key="8">
    <source>
        <dbReference type="Proteomes" id="UP001285921"/>
    </source>
</evidence>
<dbReference type="PROSITE" id="PS50977">
    <property type="entry name" value="HTH_TETR_2"/>
    <property type="match status" value="1"/>
</dbReference>
<protein>
    <submittedName>
        <fullName evidence="7">HTH-type transcriptional regulator PksA</fullName>
    </submittedName>
</protein>
<sequence length="179" mass="20653">MIRREGLDKLSVRRVADEAGLSLGSLRHYFETQAELLTFSMRLLSKRVNERIRKLNYTDDMRRNMEMVIAELLPLDEERTAEAELWLSYVGKTISDPAIRELSLAVHDELYAGFRQMLDTLINLNLAKDGIDPGEETKLLHALVDGLVVHRVMVPERIDTGEMERMVSRHLDRIFRSSS</sequence>
<evidence type="ECO:0000256" key="5">
    <source>
        <dbReference type="PROSITE-ProRule" id="PRU00335"/>
    </source>
</evidence>
<proteinExistence type="predicted"/>
<dbReference type="SUPFAM" id="SSF48498">
    <property type="entry name" value="Tetracyclin repressor-like, C-terminal domain"/>
    <property type="match status" value="1"/>
</dbReference>
<dbReference type="InterPro" id="IPR036271">
    <property type="entry name" value="Tet_transcr_reg_TetR-rel_C_sf"/>
</dbReference>
<keyword evidence="8" id="KW-1185">Reference proteome</keyword>
<evidence type="ECO:0000259" key="6">
    <source>
        <dbReference type="PROSITE" id="PS50977"/>
    </source>
</evidence>
<dbReference type="Pfam" id="PF13977">
    <property type="entry name" value="TetR_C_6"/>
    <property type="match status" value="1"/>
</dbReference>
<evidence type="ECO:0000256" key="1">
    <source>
        <dbReference type="ARBA" id="ARBA00022491"/>
    </source>
</evidence>
<dbReference type="InterPro" id="IPR009057">
    <property type="entry name" value="Homeodomain-like_sf"/>
</dbReference>
<dbReference type="EMBL" id="BTCL01000015">
    <property type="protein sequence ID" value="GMK46852.1"/>
    <property type="molecule type" value="Genomic_DNA"/>
</dbReference>
<keyword evidence="2" id="KW-0805">Transcription regulation</keyword>
<dbReference type="InterPro" id="IPR001647">
    <property type="entry name" value="HTH_TetR"/>
</dbReference>
<dbReference type="SUPFAM" id="SSF46689">
    <property type="entry name" value="Homeodomain-like"/>
    <property type="match status" value="1"/>
</dbReference>
<keyword evidence="1" id="KW-0678">Repressor</keyword>
<keyword evidence="3 5" id="KW-0238">DNA-binding</keyword>
<evidence type="ECO:0000256" key="4">
    <source>
        <dbReference type="ARBA" id="ARBA00023163"/>
    </source>
</evidence>
<evidence type="ECO:0000313" key="7">
    <source>
        <dbReference type="EMBL" id="GMK46852.1"/>
    </source>
</evidence>
<feature type="domain" description="HTH tetR-type" evidence="6">
    <location>
        <begin position="1"/>
        <end position="48"/>
    </location>
</feature>
<dbReference type="InterPro" id="IPR023772">
    <property type="entry name" value="DNA-bd_HTH_TetR-type_CS"/>
</dbReference>
<dbReference type="PROSITE" id="PS01081">
    <property type="entry name" value="HTH_TETR_1"/>
    <property type="match status" value="1"/>
</dbReference>
<organism evidence="7 8">
    <name type="scientific">Paenibacillus glycanilyticus</name>
    <dbReference type="NCBI Taxonomy" id="126569"/>
    <lineage>
        <taxon>Bacteria</taxon>
        <taxon>Bacillati</taxon>
        <taxon>Bacillota</taxon>
        <taxon>Bacilli</taxon>
        <taxon>Bacillales</taxon>
        <taxon>Paenibacillaceae</taxon>
        <taxon>Paenibacillus</taxon>
    </lineage>
</organism>
<dbReference type="Pfam" id="PF00440">
    <property type="entry name" value="TetR_N"/>
    <property type="match status" value="1"/>
</dbReference>
<comment type="caution">
    <text evidence="7">The sequence shown here is derived from an EMBL/GenBank/DDBJ whole genome shotgun (WGS) entry which is preliminary data.</text>
</comment>
<feature type="DNA-binding region" description="H-T-H motif" evidence="5">
    <location>
        <begin position="11"/>
        <end position="30"/>
    </location>
</feature>
<reference evidence="7 8" key="1">
    <citation type="submission" date="2023-05" db="EMBL/GenBank/DDBJ databases">
        <title>Draft genome of Paenibacillus sp. CCS26.</title>
        <authorList>
            <person name="Akita H."/>
            <person name="Shinto Y."/>
            <person name="Kimura Z."/>
        </authorList>
    </citation>
    <scope>NUCLEOTIDE SEQUENCE [LARGE SCALE GENOMIC DNA]</scope>
    <source>
        <strain evidence="7 8">CCS26</strain>
    </source>
</reference>
<dbReference type="Gene3D" id="1.10.357.10">
    <property type="entry name" value="Tetracycline Repressor, domain 2"/>
    <property type="match status" value="1"/>
</dbReference>
<evidence type="ECO:0000256" key="3">
    <source>
        <dbReference type="ARBA" id="ARBA00023125"/>
    </source>
</evidence>
<dbReference type="InterPro" id="IPR039538">
    <property type="entry name" value="BetI_C"/>
</dbReference>
<dbReference type="Proteomes" id="UP001285921">
    <property type="component" value="Unassembled WGS sequence"/>
</dbReference>
<name>A0ABQ6NRK7_9BACL</name>
<keyword evidence="4" id="KW-0804">Transcription</keyword>
<evidence type="ECO:0000256" key="2">
    <source>
        <dbReference type="ARBA" id="ARBA00023015"/>
    </source>
</evidence>